<dbReference type="RefSeq" id="WP_106091615.1">
    <property type="nucleotide sequence ID" value="NZ_PVNL01000096.1"/>
</dbReference>
<evidence type="ECO:0000256" key="6">
    <source>
        <dbReference type="ARBA" id="ARBA00023133"/>
    </source>
</evidence>
<dbReference type="Gene3D" id="3.40.1500.10">
    <property type="entry name" value="Coproporphyrinogen III oxidase, aerobic"/>
    <property type="match status" value="1"/>
</dbReference>
<evidence type="ECO:0000256" key="5">
    <source>
        <dbReference type="ARBA" id="ARBA00023002"/>
    </source>
</evidence>
<keyword evidence="6" id="KW-0350">Heme biosynthesis</keyword>
<protein>
    <recommendedName>
        <fullName evidence="4">coproporphyrinogen oxidase</fullName>
        <ecNumber evidence="4">1.3.3.3</ecNumber>
    </recommendedName>
</protein>
<gene>
    <name evidence="8" type="primary">hemF</name>
    <name evidence="8" type="ORF">ENSA7_46970</name>
</gene>
<evidence type="ECO:0000256" key="1">
    <source>
        <dbReference type="ARBA" id="ARBA00005168"/>
    </source>
</evidence>
<evidence type="ECO:0000256" key="4">
    <source>
        <dbReference type="ARBA" id="ARBA00012869"/>
    </source>
</evidence>
<proteinExistence type="inferred from homology"/>
<evidence type="ECO:0000256" key="7">
    <source>
        <dbReference type="ARBA" id="ARBA00023244"/>
    </source>
</evidence>
<dbReference type="GO" id="GO:0006782">
    <property type="term" value="P:protoporphyrinogen IX biosynthetic process"/>
    <property type="evidence" value="ECO:0007669"/>
    <property type="project" value="TreeGrafter"/>
</dbReference>
<evidence type="ECO:0000313" key="8">
    <source>
        <dbReference type="EMBL" id="PRQ05247.1"/>
    </source>
</evidence>
<accession>A0A2S9YJF9</accession>
<dbReference type="Proteomes" id="UP000238823">
    <property type="component" value="Unassembled WGS sequence"/>
</dbReference>
<dbReference type="AlphaFoldDB" id="A0A2S9YJF9"/>
<comment type="subunit">
    <text evidence="3">Homodimer.</text>
</comment>
<keyword evidence="7" id="KW-0627">Porphyrin biosynthesis</keyword>
<dbReference type="InterPro" id="IPR036406">
    <property type="entry name" value="Coprogen_oxidase_aer_sf"/>
</dbReference>
<comment type="pathway">
    <text evidence="1">Porphyrin-containing compound metabolism; protoporphyrin-IX biosynthesis; protoporphyrinogen-IX from coproporphyrinogen-III (O2 route): step 1/1.</text>
</comment>
<organism evidence="8 9">
    <name type="scientific">Enhygromyxa salina</name>
    <dbReference type="NCBI Taxonomy" id="215803"/>
    <lineage>
        <taxon>Bacteria</taxon>
        <taxon>Pseudomonadati</taxon>
        <taxon>Myxococcota</taxon>
        <taxon>Polyangia</taxon>
        <taxon>Nannocystales</taxon>
        <taxon>Nannocystaceae</taxon>
        <taxon>Enhygromyxa</taxon>
    </lineage>
</organism>
<dbReference type="EC" id="1.3.3.3" evidence="4"/>
<dbReference type="InterPro" id="IPR001260">
    <property type="entry name" value="Coprogen_oxidase_aer"/>
</dbReference>
<keyword evidence="5 8" id="KW-0560">Oxidoreductase</keyword>
<dbReference type="Pfam" id="PF01218">
    <property type="entry name" value="Coprogen_oxidas"/>
    <property type="match status" value="1"/>
</dbReference>
<name>A0A2S9YJF9_9BACT</name>
<dbReference type="PANTHER" id="PTHR10755:SF0">
    <property type="entry name" value="OXYGEN-DEPENDENT COPROPORPHYRINOGEN-III OXIDASE, MITOCHONDRIAL"/>
    <property type="match status" value="1"/>
</dbReference>
<reference evidence="8 9" key="1">
    <citation type="submission" date="2018-03" db="EMBL/GenBank/DDBJ databases">
        <title>Draft Genome Sequences of the Obligatory Marine Myxobacteria Enhygromyxa salina SWB007.</title>
        <authorList>
            <person name="Poehlein A."/>
            <person name="Moghaddam J.A."/>
            <person name="Harms H."/>
            <person name="Alanjari M."/>
            <person name="Koenig G.M."/>
            <person name="Daniel R."/>
            <person name="Schaeberle T.F."/>
        </authorList>
    </citation>
    <scope>NUCLEOTIDE SEQUENCE [LARGE SCALE GENOMIC DNA]</scope>
    <source>
        <strain evidence="8 9">SWB007</strain>
    </source>
</reference>
<evidence type="ECO:0000313" key="9">
    <source>
        <dbReference type="Proteomes" id="UP000238823"/>
    </source>
</evidence>
<comment type="caution">
    <text evidence="8">The sequence shown here is derived from an EMBL/GenBank/DDBJ whole genome shotgun (WGS) entry which is preliminary data.</text>
</comment>
<comment type="similarity">
    <text evidence="2">Belongs to the aerobic coproporphyrinogen-III oxidase family.</text>
</comment>
<dbReference type="PANTHER" id="PTHR10755">
    <property type="entry name" value="COPROPORPHYRINOGEN III OXIDASE, MITOCHONDRIAL"/>
    <property type="match status" value="1"/>
</dbReference>
<sequence>MSWTRSRSHTAAAALDLVEALQRRFKLALEQLSTTAGAPRPFEPVEWLRDQGTHGGGHRYVAAETPVFNRAAINVSQVHYDDDPHRKLGSASALSTIIHPQDPRAPSVHVHVSWTERKDHSGYWRMMADLNPAVPDAAATASFAAALREVAPELYPDASAQGDRYFFIPALGRCRGATHYYLEGYASGDLDADMRLAQRFGEAALDRYTALLDPALMHPQPPSAELRGRQLAYHSLYLFQVLTLDRGTTSGLLVHDQNDVGIMGSLPSFVDRELLASWVLRLPEVQQPLLRGILAVLPESSPSPVSDEVRAELAKVVRAHYRAHPEALALQASGDVTPPTLDNHRDRS</sequence>
<dbReference type="OrthoDB" id="9777553at2"/>
<dbReference type="GO" id="GO:0005737">
    <property type="term" value="C:cytoplasm"/>
    <property type="evidence" value="ECO:0007669"/>
    <property type="project" value="TreeGrafter"/>
</dbReference>
<dbReference type="SUPFAM" id="SSF102886">
    <property type="entry name" value="Coproporphyrinogen III oxidase"/>
    <property type="match status" value="1"/>
</dbReference>
<evidence type="ECO:0000256" key="3">
    <source>
        <dbReference type="ARBA" id="ARBA00011738"/>
    </source>
</evidence>
<dbReference type="GO" id="GO:0004109">
    <property type="term" value="F:coproporphyrinogen oxidase activity"/>
    <property type="evidence" value="ECO:0007669"/>
    <property type="project" value="UniProtKB-EC"/>
</dbReference>
<evidence type="ECO:0000256" key="2">
    <source>
        <dbReference type="ARBA" id="ARBA00010644"/>
    </source>
</evidence>
<dbReference type="EMBL" id="PVNL01000096">
    <property type="protein sequence ID" value="PRQ05247.1"/>
    <property type="molecule type" value="Genomic_DNA"/>
</dbReference>